<dbReference type="InterPro" id="IPR051815">
    <property type="entry name" value="Molybdate_resp_trans_reg"/>
</dbReference>
<reference evidence="2" key="1">
    <citation type="submission" date="2016-04" db="EMBL/GenBank/DDBJ databases">
        <title>Draft genome sequence of Paludibacter jiangxiensis strain NM7.</title>
        <authorList>
            <person name="Qiu Y."/>
            <person name="Matsuura N."/>
            <person name="Ohashi A."/>
            <person name="Tourlousse M.D."/>
            <person name="Sekiguchi Y."/>
        </authorList>
    </citation>
    <scope>NUCLEOTIDE SEQUENCE [LARGE SCALE GENOMIC DNA]</scope>
    <source>
        <strain evidence="2">NM7</strain>
    </source>
</reference>
<keyword evidence="2" id="KW-1185">Reference proteome</keyword>
<dbReference type="Proteomes" id="UP000076586">
    <property type="component" value="Unassembled WGS sequence"/>
</dbReference>
<dbReference type="SUPFAM" id="SSF46785">
    <property type="entry name" value="Winged helix' DNA-binding domain"/>
    <property type="match status" value="1"/>
</dbReference>
<dbReference type="InterPro" id="IPR036390">
    <property type="entry name" value="WH_DNA-bd_sf"/>
</dbReference>
<organism evidence="1 2">
    <name type="scientific">Paludibacter jiangxiensis</name>
    <dbReference type="NCBI Taxonomy" id="681398"/>
    <lineage>
        <taxon>Bacteria</taxon>
        <taxon>Pseudomonadati</taxon>
        <taxon>Bacteroidota</taxon>
        <taxon>Bacteroidia</taxon>
        <taxon>Bacteroidales</taxon>
        <taxon>Paludibacteraceae</taxon>
        <taxon>Paludibacter</taxon>
    </lineage>
</organism>
<accession>A0A170ZA84</accession>
<dbReference type="Gene3D" id="1.10.10.10">
    <property type="entry name" value="Winged helix-like DNA-binding domain superfamily/Winged helix DNA-binding domain"/>
    <property type="match status" value="1"/>
</dbReference>
<dbReference type="PANTHER" id="PTHR30432">
    <property type="entry name" value="TRANSCRIPTIONAL REGULATOR MODE"/>
    <property type="match status" value="1"/>
</dbReference>
<dbReference type="InterPro" id="IPR036388">
    <property type="entry name" value="WH-like_DNA-bd_sf"/>
</dbReference>
<dbReference type="OrthoDB" id="9805928at2"/>
<protein>
    <submittedName>
        <fullName evidence="1">Molybdate transport system regulatory protein</fullName>
    </submittedName>
</protein>
<dbReference type="EMBL" id="BDCR01000002">
    <property type="protein sequence ID" value="GAT62461.1"/>
    <property type="molecule type" value="Genomic_DNA"/>
</dbReference>
<dbReference type="AlphaFoldDB" id="A0A170ZA84"/>
<reference evidence="2" key="2">
    <citation type="journal article" date="2017" name="Genome Announc.">
        <title>Draft genome sequence of Paludibacter jiangxiensis NM7(T), a propionate-producing fermentative bacterium.</title>
        <authorList>
            <person name="Qiu Y.-L."/>
            <person name="Tourlousse D.M."/>
            <person name="Matsuura N."/>
            <person name="Ohashi A."/>
            <person name="Sekiguchi Y."/>
        </authorList>
    </citation>
    <scope>NUCLEOTIDE SEQUENCE [LARGE SCALE GENOMIC DNA]</scope>
    <source>
        <strain evidence="2">NM7</strain>
    </source>
</reference>
<proteinExistence type="predicted"/>
<dbReference type="PANTHER" id="PTHR30432:SF1">
    <property type="entry name" value="DNA-BINDING TRANSCRIPTIONAL DUAL REGULATOR MODE"/>
    <property type="match status" value="1"/>
</dbReference>
<dbReference type="STRING" id="681398.PJIAN_220"/>
<gene>
    <name evidence="1" type="ORF">PJIAN_220</name>
</gene>
<sequence>MRHPFSIRAELEIQKNGECFLTPRRVDLLRKIKSTGSILAASKEIRMSYQQAWSFVEQMNRLSPLPVVTRKRGGTNGGGADLTPFGANLIERYEKLQGLHDEYIQKTGEAMLFCFL</sequence>
<evidence type="ECO:0000313" key="2">
    <source>
        <dbReference type="Proteomes" id="UP000076586"/>
    </source>
</evidence>
<dbReference type="RefSeq" id="WP_068702807.1">
    <property type="nucleotide sequence ID" value="NZ_BDCR01000002.1"/>
</dbReference>
<name>A0A170ZA84_9BACT</name>
<comment type="caution">
    <text evidence="1">The sequence shown here is derived from an EMBL/GenBank/DDBJ whole genome shotgun (WGS) entry which is preliminary data.</text>
</comment>
<evidence type="ECO:0000313" key="1">
    <source>
        <dbReference type="EMBL" id="GAT62461.1"/>
    </source>
</evidence>